<keyword evidence="2" id="KW-1185">Reference proteome</keyword>
<protein>
    <submittedName>
        <fullName evidence="1">ENV1 protein</fullName>
    </submittedName>
</protein>
<reference evidence="1 2" key="1">
    <citation type="submission" date="2019-09" db="EMBL/GenBank/DDBJ databases">
        <title>Bird 10,000 Genomes (B10K) Project - Family phase.</title>
        <authorList>
            <person name="Zhang G."/>
        </authorList>
    </citation>
    <scope>NUCLEOTIDE SEQUENCE [LARGE SCALE GENOMIC DNA]</scope>
    <source>
        <strain evidence="1">B10K-DU-017-47</strain>
    </source>
</reference>
<comment type="caution">
    <text evidence="1">The sequence shown here is derived from an EMBL/GenBank/DDBJ whole genome shotgun (WGS) entry which is preliminary data.</text>
</comment>
<organism evidence="1 2">
    <name type="scientific">Probosciger aterrimus</name>
    <name type="common">Palm cockatoo</name>
    <dbReference type="NCBI Taxonomy" id="141839"/>
    <lineage>
        <taxon>Eukaryota</taxon>
        <taxon>Metazoa</taxon>
        <taxon>Chordata</taxon>
        <taxon>Craniata</taxon>
        <taxon>Vertebrata</taxon>
        <taxon>Euteleostomi</taxon>
        <taxon>Archelosauria</taxon>
        <taxon>Archosauria</taxon>
        <taxon>Dinosauria</taxon>
        <taxon>Saurischia</taxon>
        <taxon>Theropoda</taxon>
        <taxon>Coelurosauria</taxon>
        <taxon>Aves</taxon>
        <taxon>Neognathae</taxon>
        <taxon>Neoaves</taxon>
        <taxon>Telluraves</taxon>
        <taxon>Australaves</taxon>
        <taxon>Psittaciformes</taxon>
        <taxon>Cacatuidae</taxon>
        <taxon>Probosciger</taxon>
    </lineage>
</organism>
<sequence length="80" mass="9318">FEAEMPPLWKLLNSTYQILNFTNPDLTTYCWLCYDIRPPFYEAIAIPFEPKLMNESNPKQCLWNTGKENDPGITMQQVSG</sequence>
<dbReference type="Proteomes" id="UP000562415">
    <property type="component" value="Unassembled WGS sequence"/>
</dbReference>
<dbReference type="AlphaFoldDB" id="A0A7K5EZN7"/>
<evidence type="ECO:0000313" key="2">
    <source>
        <dbReference type="Proteomes" id="UP000562415"/>
    </source>
</evidence>
<accession>A0A7K5EZN7</accession>
<dbReference type="EMBL" id="VYZH01000126">
    <property type="protein sequence ID" value="NWS38078.1"/>
    <property type="molecule type" value="Genomic_DNA"/>
</dbReference>
<feature type="non-terminal residue" evidence="1">
    <location>
        <position position="1"/>
    </location>
</feature>
<feature type="non-terminal residue" evidence="1">
    <location>
        <position position="80"/>
    </location>
</feature>
<dbReference type="InterPro" id="IPR018154">
    <property type="entry name" value="TLV/ENV_coat_polyprotein"/>
</dbReference>
<dbReference type="Pfam" id="PF00429">
    <property type="entry name" value="TLV_coat"/>
    <property type="match status" value="1"/>
</dbReference>
<gene>
    <name evidence="1" type="primary">Env1_0</name>
    <name evidence="1" type="ORF">PROATE_R15171</name>
</gene>
<proteinExistence type="predicted"/>
<name>A0A7K5EZN7_PROAR</name>
<dbReference type="OrthoDB" id="9306952at2759"/>
<evidence type="ECO:0000313" key="1">
    <source>
        <dbReference type="EMBL" id="NWS38078.1"/>
    </source>
</evidence>